<evidence type="ECO:0000256" key="2">
    <source>
        <dbReference type="ARBA" id="ARBA00022741"/>
    </source>
</evidence>
<dbReference type="GO" id="GO:0016787">
    <property type="term" value="F:hydrolase activity"/>
    <property type="evidence" value="ECO:0007669"/>
    <property type="project" value="UniProtKB-KW"/>
</dbReference>
<protein>
    <recommendedName>
        <fullName evidence="7">DNA 3'-5' helicase</fullName>
        <ecNumber evidence="7">5.6.2.4</ecNumber>
    </recommendedName>
</protein>
<evidence type="ECO:0000256" key="8">
    <source>
        <dbReference type="SAM" id="MobiDB-lite"/>
    </source>
</evidence>
<dbReference type="Pfam" id="PF00271">
    <property type="entry name" value="Helicase_C"/>
    <property type="match status" value="1"/>
</dbReference>
<dbReference type="OrthoDB" id="3260945at2759"/>
<evidence type="ECO:0000256" key="5">
    <source>
        <dbReference type="ARBA" id="ARBA00023235"/>
    </source>
</evidence>
<organism evidence="11 12">
    <name type="scientific">Ephemerocybe angulata</name>
    <dbReference type="NCBI Taxonomy" id="980116"/>
    <lineage>
        <taxon>Eukaryota</taxon>
        <taxon>Fungi</taxon>
        <taxon>Dikarya</taxon>
        <taxon>Basidiomycota</taxon>
        <taxon>Agaricomycotina</taxon>
        <taxon>Agaricomycetes</taxon>
        <taxon>Agaricomycetidae</taxon>
        <taxon>Agaricales</taxon>
        <taxon>Agaricineae</taxon>
        <taxon>Psathyrellaceae</taxon>
        <taxon>Ephemerocybe</taxon>
    </lineage>
</organism>
<evidence type="ECO:0000259" key="9">
    <source>
        <dbReference type="PROSITE" id="PS51192"/>
    </source>
</evidence>
<keyword evidence="12" id="KW-1185">Reference proteome</keyword>
<dbReference type="PANTHER" id="PTHR13710:SF105">
    <property type="entry name" value="ATP-DEPENDENT DNA HELICASE Q1"/>
    <property type="match status" value="1"/>
</dbReference>
<evidence type="ECO:0000256" key="6">
    <source>
        <dbReference type="ARBA" id="ARBA00034617"/>
    </source>
</evidence>
<dbReference type="InterPro" id="IPR001650">
    <property type="entry name" value="Helicase_C-like"/>
</dbReference>
<reference evidence="11 12" key="1">
    <citation type="submission" date="2020-07" db="EMBL/GenBank/DDBJ databases">
        <title>Comparative genomics of pyrophilous fungi reveals a link between fire events and developmental genes.</title>
        <authorList>
            <consortium name="DOE Joint Genome Institute"/>
            <person name="Steindorff A.S."/>
            <person name="Carver A."/>
            <person name="Calhoun S."/>
            <person name="Stillman K."/>
            <person name="Liu H."/>
            <person name="Lipzen A."/>
            <person name="Pangilinan J."/>
            <person name="Labutti K."/>
            <person name="Bruns T.D."/>
            <person name="Grigoriev I.V."/>
        </authorList>
    </citation>
    <scope>NUCLEOTIDE SEQUENCE [LARGE SCALE GENOMIC DNA]</scope>
    <source>
        <strain evidence="11 12">CBS 144469</strain>
    </source>
</reference>
<dbReference type="SMART" id="SM00487">
    <property type="entry name" value="DEXDc"/>
    <property type="match status" value="1"/>
</dbReference>
<gene>
    <name evidence="11" type="ORF">DFP72DRAFT_1019001</name>
</gene>
<comment type="catalytic activity">
    <reaction evidence="6">
        <text>Couples ATP hydrolysis with the unwinding of duplex DNA by translocating in the 3'-5' direction.</text>
        <dbReference type="EC" id="5.6.2.4"/>
    </reaction>
</comment>
<name>A0A8H6HE20_9AGAR</name>
<dbReference type="GO" id="GO:0000724">
    <property type="term" value="P:double-strand break repair via homologous recombination"/>
    <property type="evidence" value="ECO:0007669"/>
    <property type="project" value="TreeGrafter"/>
</dbReference>
<proteinExistence type="inferred from homology"/>
<accession>A0A8H6HE20</accession>
<keyword evidence="11" id="KW-0378">Hydrolase</keyword>
<dbReference type="PROSITE" id="PS51194">
    <property type="entry name" value="HELICASE_CTER"/>
    <property type="match status" value="1"/>
</dbReference>
<dbReference type="PANTHER" id="PTHR13710">
    <property type="entry name" value="DNA HELICASE RECQ FAMILY MEMBER"/>
    <property type="match status" value="1"/>
</dbReference>
<keyword evidence="5" id="KW-0413">Isomerase</keyword>
<dbReference type="Proteomes" id="UP000521943">
    <property type="component" value="Unassembled WGS sequence"/>
</dbReference>
<evidence type="ECO:0000256" key="3">
    <source>
        <dbReference type="ARBA" id="ARBA00022840"/>
    </source>
</evidence>
<dbReference type="InterPro" id="IPR027417">
    <property type="entry name" value="P-loop_NTPase"/>
</dbReference>
<feature type="region of interest" description="Disordered" evidence="8">
    <location>
        <begin position="452"/>
        <end position="473"/>
    </location>
</feature>
<evidence type="ECO:0000259" key="10">
    <source>
        <dbReference type="PROSITE" id="PS51194"/>
    </source>
</evidence>
<feature type="domain" description="Helicase C-terminal" evidence="10">
    <location>
        <begin position="265"/>
        <end position="440"/>
    </location>
</feature>
<dbReference type="InterPro" id="IPR014001">
    <property type="entry name" value="Helicase_ATP-bd"/>
</dbReference>
<comment type="similarity">
    <text evidence="1">Belongs to the helicase family. RecQ subfamily.</text>
</comment>
<dbReference type="Gene3D" id="3.40.50.300">
    <property type="entry name" value="P-loop containing nucleotide triphosphate hydrolases"/>
    <property type="match status" value="2"/>
</dbReference>
<evidence type="ECO:0000313" key="11">
    <source>
        <dbReference type="EMBL" id="KAF6744432.1"/>
    </source>
</evidence>
<dbReference type="EMBL" id="JACGCI010000121">
    <property type="protein sequence ID" value="KAF6744432.1"/>
    <property type="molecule type" value="Genomic_DNA"/>
</dbReference>
<keyword evidence="2" id="KW-0547">Nucleotide-binding</keyword>
<dbReference type="GO" id="GO:0003677">
    <property type="term" value="F:DNA binding"/>
    <property type="evidence" value="ECO:0007669"/>
    <property type="project" value="UniProtKB-KW"/>
</dbReference>
<dbReference type="GO" id="GO:0005694">
    <property type="term" value="C:chromosome"/>
    <property type="evidence" value="ECO:0007669"/>
    <property type="project" value="TreeGrafter"/>
</dbReference>
<comment type="caution">
    <text evidence="11">The sequence shown here is derived from an EMBL/GenBank/DDBJ whole genome shotgun (WGS) entry which is preliminary data.</text>
</comment>
<feature type="domain" description="Helicase ATP-binding" evidence="9">
    <location>
        <begin position="40"/>
        <end position="234"/>
    </location>
</feature>
<evidence type="ECO:0000256" key="7">
    <source>
        <dbReference type="ARBA" id="ARBA00034808"/>
    </source>
</evidence>
<dbReference type="GO" id="GO:0005524">
    <property type="term" value="F:ATP binding"/>
    <property type="evidence" value="ECO:0007669"/>
    <property type="project" value="UniProtKB-KW"/>
</dbReference>
<dbReference type="Pfam" id="PF00270">
    <property type="entry name" value="DEAD"/>
    <property type="match status" value="1"/>
</dbReference>
<dbReference type="SUPFAM" id="SSF52540">
    <property type="entry name" value="P-loop containing nucleoside triphosphate hydrolases"/>
    <property type="match status" value="1"/>
</dbReference>
<keyword evidence="4" id="KW-0238">DNA-binding</keyword>
<dbReference type="GO" id="GO:0005737">
    <property type="term" value="C:cytoplasm"/>
    <property type="evidence" value="ECO:0007669"/>
    <property type="project" value="TreeGrafter"/>
</dbReference>
<dbReference type="AlphaFoldDB" id="A0A8H6HE20"/>
<dbReference type="GO" id="GO:0043138">
    <property type="term" value="F:3'-5' DNA helicase activity"/>
    <property type="evidence" value="ECO:0007669"/>
    <property type="project" value="UniProtKB-EC"/>
</dbReference>
<evidence type="ECO:0000313" key="12">
    <source>
        <dbReference type="Proteomes" id="UP000521943"/>
    </source>
</evidence>
<dbReference type="InterPro" id="IPR011545">
    <property type="entry name" value="DEAD/DEAH_box_helicase_dom"/>
</dbReference>
<evidence type="ECO:0000256" key="4">
    <source>
        <dbReference type="ARBA" id="ARBA00023125"/>
    </source>
</evidence>
<keyword evidence="3" id="KW-0067">ATP-binding</keyword>
<dbReference type="GO" id="GO:0009378">
    <property type="term" value="F:four-way junction helicase activity"/>
    <property type="evidence" value="ECO:0007669"/>
    <property type="project" value="TreeGrafter"/>
</dbReference>
<sequence length="473" mass="52117">MTQLPFSWTSDAGKALIKDILTEYIPQWPSGPRPFQVDATANLLNKTPTVLLAATSSGKTAIFFCILIVLQHLAKHPNPAIKPDTIPEKPVVLVVTPLVELGNKHALEMREFGQRAVSLNAATLAEAREAGRNLLTEIRLCEWTMVFLSAERVTSKEVNDLLRDEHFRSNLVMLGIDEAHVLVPWSLSFRKAYGDVSQLRRRLPDHCTLAVVTATLTPDGLKTLCTELGLKHDKYRCIRQSVQRPNIHTILTNLSHGLTSASFPDFSWLFKQHTKAVLFCGSLDLVWRLGVYGWSHYPIALQHTRVRLWSSISSTEYNQETLELFADESQPTTIIASTAFGMGMNVPNIAYSINVGLPETLEALVQQNGRAGRDPSSTAFGITYVPTATISSLQDDIKQLKDDSSDPAELYKKLVKFNRAPTRASKAAEPKLDTNLRSLILAHTRFVLGGARSDGSAGSRLSSESSASCAVSV</sequence>
<evidence type="ECO:0000256" key="1">
    <source>
        <dbReference type="ARBA" id="ARBA00005446"/>
    </source>
</evidence>
<dbReference type="PROSITE" id="PS51192">
    <property type="entry name" value="HELICASE_ATP_BIND_1"/>
    <property type="match status" value="1"/>
</dbReference>
<dbReference type="EC" id="5.6.2.4" evidence="7"/>